<evidence type="ECO:0000313" key="2">
    <source>
        <dbReference type="Ensembl" id="ENSECAP00000076090.1"/>
    </source>
</evidence>
<evidence type="ECO:0000256" key="1">
    <source>
        <dbReference type="SAM" id="Phobius"/>
    </source>
</evidence>
<protein>
    <submittedName>
        <fullName evidence="2">Uncharacterized protein</fullName>
    </submittedName>
</protein>
<keyword evidence="1" id="KW-0472">Membrane</keyword>
<keyword evidence="1" id="KW-0812">Transmembrane</keyword>
<reference evidence="2" key="3">
    <citation type="submission" date="2025-09" db="UniProtKB">
        <authorList>
            <consortium name="Ensembl"/>
        </authorList>
    </citation>
    <scope>IDENTIFICATION</scope>
    <source>
        <strain evidence="2">Thoroughbred</strain>
    </source>
</reference>
<dbReference type="GeneTree" id="ENSGT01150000287054"/>
<sequence>MDILSIFILPIHVRGIPFHFFMISLISFNNVLSFSLYRSFTSLVKFIPRYFILFVVIVNGIVFLSSLSVSSLLENRNATDLCKLILYPATLL</sequence>
<keyword evidence="1" id="KW-1133">Transmembrane helix</keyword>
<name>A0A9L0SMJ7_HORSE</name>
<dbReference type="Ensembl" id="ENSECAT00000127907.1">
    <property type="protein sequence ID" value="ENSECAP00000076090.1"/>
    <property type="gene ID" value="ENSECAG00000044467.1"/>
</dbReference>
<feature type="transmembrane region" description="Helical" evidence="1">
    <location>
        <begin position="50"/>
        <end position="73"/>
    </location>
</feature>
<keyword evidence="3" id="KW-1185">Reference proteome</keyword>
<feature type="transmembrane region" description="Helical" evidence="1">
    <location>
        <begin position="20"/>
        <end position="38"/>
    </location>
</feature>
<organism evidence="2 3">
    <name type="scientific">Equus caballus</name>
    <name type="common">Horse</name>
    <dbReference type="NCBI Taxonomy" id="9796"/>
    <lineage>
        <taxon>Eukaryota</taxon>
        <taxon>Metazoa</taxon>
        <taxon>Chordata</taxon>
        <taxon>Craniata</taxon>
        <taxon>Vertebrata</taxon>
        <taxon>Euteleostomi</taxon>
        <taxon>Mammalia</taxon>
        <taxon>Eutheria</taxon>
        <taxon>Laurasiatheria</taxon>
        <taxon>Perissodactyla</taxon>
        <taxon>Equidae</taxon>
        <taxon>Equus</taxon>
    </lineage>
</organism>
<accession>A0A9L0SMJ7</accession>
<proteinExistence type="predicted"/>
<reference evidence="2" key="2">
    <citation type="submission" date="2025-08" db="UniProtKB">
        <authorList>
            <consortium name="Ensembl"/>
        </authorList>
    </citation>
    <scope>IDENTIFICATION</scope>
    <source>
        <strain evidence="2">Thoroughbred</strain>
    </source>
</reference>
<dbReference type="AlphaFoldDB" id="A0A9L0SMJ7"/>
<dbReference type="Proteomes" id="UP000002281">
    <property type="component" value="Chromosome 9"/>
</dbReference>
<evidence type="ECO:0000313" key="3">
    <source>
        <dbReference type="Proteomes" id="UP000002281"/>
    </source>
</evidence>
<reference evidence="2 3" key="1">
    <citation type="journal article" date="2009" name="Science">
        <title>Genome sequence, comparative analysis, and population genetics of the domestic horse.</title>
        <authorList>
            <consortium name="Broad Institute Genome Sequencing Platform"/>
            <consortium name="Broad Institute Whole Genome Assembly Team"/>
            <person name="Wade C.M."/>
            <person name="Giulotto E."/>
            <person name="Sigurdsson S."/>
            <person name="Zoli M."/>
            <person name="Gnerre S."/>
            <person name="Imsland F."/>
            <person name="Lear T.L."/>
            <person name="Adelson D.L."/>
            <person name="Bailey E."/>
            <person name="Bellone R.R."/>
            <person name="Bloecker H."/>
            <person name="Distl O."/>
            <person name="Edgar R.C."/>
            <person name="Garber M."/>
            <person name="Leeb T."/>
            <person name="Mauceli E."/>
            <person name="MacLeod J.N."/>
            <person name="Penedo M.C.T."/>
            <person name="Raison J.M."/>
            <person name="Sharpe T."/>
            <person name="Vogel J."/>
            <person name="Andersson L."/>
            <person name="Antczak D.F."/>
            <person name="Biagi T."/>
            <person name="Binns M.M."/>
            <person name="Chowdhary B.P."/>
            <person name="Coleman S.J."/>
            <person name="Della Valle G."/>
            <person name="Fryc S."/>
            <person name="Guerin G."/>
            <person name="Hasegawa T."/>
            <person name="Hill E.W."/>
            <person name="Jurka J."/>
            <person name="Kiialainen A."/>
            <person name="Lindgren G."/>
            <person name="Liu J."/>
            <person name="Magnani E."/>
            <person name="Mickelson J.R."/>
            <person name="Murray J."/>
            <person name="Nergadze S.G."/>
            <person name="Onofrio R."/>
            <person name="Pedroni S."/>
            <person name="Piras M.F."/>
            <person name="Raudsepp T."/>
            <person name="Rocchi M."/>
            <person name="Roeed K.H."/>
            <person name="Ryder O.A."/>
            <person name="Searle S."/>
            <person name="Skow L."/>
            <person name="Swinburne J.E."/>
            <person name="Syvaenen A.C."/>
            <person name="Tozaki T."/>
            <person name="Valberg S.J."/>
            <person name="Vaudin M."/>
            <person name="White J.R."/>
            <person name="Zody M.C."/>
            <person name="Lander E.S."/>
            <person name="Lindblad-Toh K."/>
        </authorList>
    </citation>
    <scope>NUCLEOTIDE SEQUENCE [LARGE SCALE GENOMIC DNA]</scope>
    <source>
        <strain evidence="2 3">Thoroughbred</strain>
    </source>
</reference>